<organism evidence="1 2">
    <name type="scientific">Psychrobacillus mangrovi</name>
    <dbReference type="NCBI Taxonomy" id="3117745"/>
    <lineage>
        <taxon>Bacteria</taxon>
        <taxon>Bacillati</taxon>
        <taxon>Bacillota</taxon>
        <taxon>Bacilli</taxon>
        <taxon>Bacillales</taxon>
        <taxon>Bacillaceae</taxon>
        <taxon>Psychrobacillus</taxon>
    </lineage>
</organism>
<dbReference type="RefSeq" id="WP_336499530.1">
    <property type="nucleotide sequence ID" value="NZ_JBAWSY010000036.1"/>
</dbReference>
<dbReference type="InterPro" id="IPR003738">
    <property type="entry name" value="SRAP"/>
</dbReference>
<dbReference type="EMBL" id="JBAWSY010000036">
    <property type="protein sequence ID" value="MEI4771980.1"/>
    <property type="molecule type" value="Genomic_DNA"/>
</dbReference>
<dbReference type="Pfam" id="PF02586">
    <property type="entry name" value="SRAP"/>
    <property type="match status" value="1"/>
</dbReference>
<comment type="caution">
    <text evidence="1">The sequence shown here is derived from an EMBL/GenBank/DDBJ whole genome shotgun (WGS) entry which is preliminary data.</text>
</comment>
<evidence type="ECO:0000313" key="1">
    <source>
        <dbReference type="EMBL" id="MEI4771980.1"/>
    </source>
</evidence>
<evidence type="ECO:0000313" key="2">
    <source>
        <dbReference type="Proteomes" id="UP001364890"/>
    </source>
</evidence>
<dbReference type="SUPFAM" id="SSF143081">
    <property type="entry name" value="BB1717-like"/>
    <property type="match status" value="1"/>
</dbReference>
<dbReference type="InterPro" id="IPR036590">
    <property type="entry name" value="SRAP-like"/>
</dbReference>
<name>A0ABU8FAG5_9BACI</name>
<sequence>MCGRYTLFTDFESLIDRFDIEYSMEEDLFMPSYNIAPSQEVVSIINQKKMLAPSFALKSSQIQPIKNKTTTSHS</sequence>
<gene>
    <name evidence="1" type="ORF">WAX74_20485</name>
</gene>
<dbReference type="Proteomes" id="UP001364890">
    <property type="component" value="Unassembled WGS sequence"/>
</dbReference>
<dbReference type="Gene3D" id="3.90.1680.10">
    <property type="entry name" value="SOS response associated peptidase-like"/>
    <property type="match status" value="1"/>
</dbReference>
<reference evidence="1 2" key="1">
    <citation type="submission" date="2024-01" db="EMBL/GenBank/DDBJ databases">
        <title>Seven novel Bacillus-like species.</title>
        <authorList>
            <person name="Liu G."/>
        </authorList>
    </citation>
    <scope>NUCLEOTIDE SEQUENCE [LARGE SCALE GENOMIC DNA]</scope>
    <source>
        <strain evidence="1 2">FJAT-51614</strain>
    </source>
</reference>
<protein>
    <submittedName>
        <fullName evidence="1">SOS response-associated peptidase family protein</fullName>
    </submittedName>
</protein>
<accession>A0ABU8FAG5</accession>
<keyword evidence="2" id="KW-1185">Reference proteome</keyword>
<proteinExistence type="predicted"/>